<keyword evidence="4 6" id="KW-1133">Transmembrane helix</keyword>
<evidence type="ECO:0000256" key="1">
    <source>
        <dbReference type="ARBA" id="ARBA00004141"/>
    </source>
</evidence>
<feature type="transmembrane region" description="Helical" evidence="6">
    <location>
        <begin position="31"/>
        <end position="51"/>
    </location>
</feature>
<proteinExistence type="inferred from homology"/>
<evidence type="ECO:0000256" key="5">
    <source>
        <dbReference type="ARBA" id="ARBA00023136"/>
    </source>
</evidence>
<comment type="subcellular location">
    <subcellularLocation>
        <location evidence="1">Membrane</location>
        <topology evidence="1">Multi-pass membrane protein</topology>
    </subcellularLocation>
</comment>
<organism evidence="9">
    <name type="scientific">Photinus pyralis</name>
    <name type="common">Common eastern firefly</name>
    <name type="synonym">Lampyris pyralis</name>
    <dbReference type="NCBI Taxonomy" id="7054"/>
    <lineage>
        <taxon>Eukaryota</taxon>
        <taxon>Metazoa</taxon>
        <taxon>Ecdysozoa</taxon>
        <taxon>Arthropoda</taxon>
        <taxon>Hexapoda</taxon>
        <taxon>Insecta</taxon>
        <taxon>Pterygota</taxon>
        <taxon>Neoptera</taxon>
        <taxon>Endopterygota</taxon>
        <taxon>Coleoptera</taxon>
        <taxon>Polyphaga</taxon>
        <taxon>Elateriformia</taxon>
        <taxon>Elateroidea</taxon>
        <taxon>Lampyridae</taxon>
        <taxon>Lampyrinae</taxon>
        <taxon>Photinus</taxon>
    </lineage>
</organism>
<comment type="similarity">
    <text evidence="2">Belongs to the polycystin family.</text>
</comment>
<feature type="transmembrane region" description="Helical" evidence="6">
    <location>
        <begin position="71"/>
        <end position="92"/>
    </location>
</feature>
<evidence type="ECO:0000259" key="7">
    <source>
        <dbReference type="Pfam" id="PF08016"/>
    </source>
</evidence>
<dbReference type="InterPro" id="IPR046791">
    <property type="entry name" value="Polycystin_dom"/>
</dbReference>
<evidence type="ECO:0000259" key="8">
    <source>
        <dbReference type="Pfam" id="PF20519"/>
    </source>
</evidence>
<keyword evidence="5 6" id="KW-0472">Membrane</keyword>
<feature type="transmembrane region" description="Helical" evidence="6">
    <location>
        <begin position="523"/>
        <end position="550"/>
    </location>
</feature>
<evidence type="ECO:0000313" key="9">
    <source>
        <dbReference type="EMBL" id="JAV78588.1"/>
    </source>
</evidence>
<feature type="domain" description="Polycystin" evidence="8">
    <location>
        <begin position="285"/>
        <end position="481"/>
    </location>
</feature>
<dbReference type="EMBL" id="GEZM01044002">
    <property type="protein sequence ID" value="JAV78588.1"/>
    <property type="molecule type" value="Transcribed_RNA"/>
</dbReference>
<feature type="transmembrane region" description="Helical" evidence="6">
    <location>
        <begin position="570"/>
        <end position="590"/>
    </location>
</feature>
<protein>
    <submittedName>
        <fullName evidence="9">Uncharacterized protein</fullName>
    </submittedName>
</protein>
<feature type="domain" description="Polycystin cation channel PKD1/PKD2" evidence="7">
    <location>
        <begin position="489"/>
        <end position="702"/>
    </location>
</feature>
<evidence type="ECO:0000256" key="6">
    <source>
        <dbReference type="SAM" id="Phobius"/>
    </source>
</evidence>
<keyword evidence="3 6" id="KW-0812">Transmembrane</keyword>
<sequence>MYRRLLDAMKDHTWNILQSFQDSDLSYTKRITLMLSIVLTTFSFALCAYGTPSFHNYDVLDIGHIDFYPSIAIAAVCSGTGSFFVHLAYVMLFRKAYYRNVMTGETFLFKVAWTLLILTILAASTFLTLCGFFVGVVSSTLWTYSSIAALIQAIALLEGIYVVFRNLVFPSPTRLSDRVKLANAVVDEAENQRNTLFEKFGDFLFRPFLKDKYRALTNEEWRYKKQRELERKDHINRITDALIYVPFMILLFIIIFFYRDSMRAISNNDIRDIFSGHAYPGTASLASINNTEGFYAYITNSLWENAFTKSWYGMEDIAQVKMIKGLDNVVLGAVRLRQHRLANPCSIPSSFAKSNLTCVPTYTHADLDQNDYSRAWGPNKPTASRVNPWRWATEAMHIFGKRSNYASGGYVMDLSEQKGITGEMIESITTYNWIDKQTRLLVIEFLAYNANYNVFHFVKLVIEKTASGYCDPTMKIFSLRLFTTNRAAELLFYALIVLSVMFALAFIYNVMKRILTKTSAIKLWDIVDCVIIVLVVVNLILFFIRLYWLMTLFHKMESVRPDEYINYYDLLYVGEQLFVVESLTLFFITFRIWKMLDFVGICGTCMRTLRAALPELLSVGLVHLIILISWALMCHMIFGKSSNSFRDFQTSLATIVLFTKDRSHLEYHHFWNVYGAFMIYIYTIVTLIMFGFYFAIIRAYYSRCKKRDSGIVEFYSFHMYIRDNFWVCVTKIKKVVQAFRLKAGADSESPPVKPSSRVYPKGVADRYGDVVAVSGFDIQAMSLAARACLHNMGYKNKGVDQSVLMRKILYHVGYREMVRRPRYLSFRSLHRDPSNMLVSEAKMVAMERIVAGLLEKGERERSDDTSIVDDGERQAQTLDEMLYAIKLISKVISNISLVKVIVRQKKPKRY</sequence>
<feature type="transmembrane region" description="Helical" evidence="6">
    <location>
        <begin position="241"/>
        <end position="258"/>
    </location>
</feature>
<feature type="transmembrane region" description="Helical" evidence="6">
    <location>
        <begin position="490"/>
        <end position="511"/>
    </location>
</feature>
<dbReference type="PANTHER" id="PTHR10877:SF183">
    <property type="entry name" value="AT14535P-RELATED"/>
    <property type="match status" value="1"/>
</dbReference>
<reference evidence="9" key="1">
    <citation type="journal article" date="2016" name="Sci. Rep.">
        <title>Molecular characterization of firefly nuptial gifts: a multi-omics approach sheds light on postcopulatory sexual selection.</title>
        <authorList>
            <person name="Al-Wathiqui N."/>
            <person name="Fallon T.R."/>
            <person name="South A."/>
            <person name="Weng J.K."/>
            <person name="Lewis S.M."/>
        </authorList>
    </citation>
    <scope>NUCLEOTIDE SEQUENCE</scope>
</reference>
<feature type="transmembrane region" description="Helical" evidence="6">
    <location>
        <begin position="141"/>
        <end position="164"/>
    </location>
</feature>
<feature type="transmembrane region" description="Helical" evidence="6">
    <location>
        <begin position="616"/>
        <end position="638"/>
    </location>
</feature>
<feature type="transmembrane region" description="Helical" evidence="6">
    <location>
        <begin position="673"/>
        <end position="697"/>
    </location>
</feature>
<dbReference type="InterPro" id="IPR013122">
    <property type="entry name" value="PKD1_2_channel"/>
</dbReference>
<dbReference type="AlphaFoldDB" id="A0A1Y1M0N3"/>
<dbReference type="Pfam" id="PF08016">
    <property type="entry name" value="PKD_channel"/>
    <property type="match status" value="1"/>
</dbReference>
<dbReference type="Pfam" id="PF20519">
    <property type="entry name" value="Polycystin_dom"/>
    <property type="match status" value="1"/>
</dbReference>
<evidence type="ECO:0000256" key="2">
    <source>
        <dbReference type="ARBA" id="ARBA00007200"/>
    </source>
</evidence>
<name>A0A1Y1M0N3_PHOPY</name>
<dbReference type="GO" id="GO:0016020">
    <property type="term" value="C:membrane"/>
    <property type="evidence" value="ECO:0007669"/>
    <property type="project" value="UniProtKB-SubCell"/>
</dbReference>
<evidence type="ECO:0000256" key="3">
    <source>
        <dbReference type="ARBA" id="ARBA00022692"/>
    </source>
</evidence>
<evidence type="ECO:0000256" key="4">
    <source>
        <dbReference type="ARBA" id="ARBA00022989"/>
    </source>
</evidence>
<feature type="transmembrane region" description="Helical" evidence="6">
    <location>
        <begin position="113"/>
        <end position="135"/>
    </location>
</feature>
<dbReference type="InterPro" id="IPR051223">
    <property type="entry name" value="Polycystin"/>
</dbReference>
<dbReference type="EMBL" id="GEZM01044003">
    <property type="protein sequence ID" value="JAV78586.1"/>
    <property type="molecule type" value="Transcribed_RNA"/>
</dbReference>
<accession>A0A1Y1M0N3</accession>
<dbReference type="PANTHER" id="PTHR10877">
    <property type="entry name" value="POLYCYSTIN FAMILY MEMBER"/>
    <property type="match status" value="1"/>
</dbReference>